<accession>A0ACC2E141</accession>
<name>A0ACC2E141_DIPCM</name>
<protein>
    <submittedName>
        <fullName evidence="1">Uncharacterized protein</fullName>
    </submittedName>
</protein>
<dbReference type="Proteomes" id="UP001162992">
    <property type="component" value="Chromosome 4"/>
</dbReference>
<reference evidence="2" key="1">
    <citation type="journal article" date="2024" name="Proc. Natl. Acad. Sci. U.S.A.">
        <title>Extraordinary preservation of gene collinearity over three hundred million years revealed in homosporous lycophytes.</title>
        <authorList>
            <person name="Li C."/>
            <person name="Wickell D."/>
            <person name="Kuo L.Y."/>
            <person name="Chen X."/>
            <person name="Nie B."/>
            <person name="Liao X."/>
            <person name="Peng D."/>
            <person name="Ji J."/>
            <person name="Jenkins J."/>
            <person name="Williams M."/>
            <person name="Shu S."/>
            <person name="Plott C."/>
            <person name="Barry K."/>
            <person name="Rajasekar S."/>
            <person name="Grimwood J."/>
            <person name="Han X."/>
            <person name="Sun S."/>
            <person name="Hou Z."/>
            <person name="He W."/>
            <person name="Dai G."/>
            <person name="Sun C."/>
            <person name="Schmutz J."/>
            <person name="Leebens-Mack J.H."/>
            <person name="Li F.W."/>
            <person name="Wang L."/>
        </authorList>
    </citation>
    <scope>NUCLEOTIDE SEQUENCE [LARGE SCALE GENOMIC DNA]</scope>
    <source>
        <strain evidence="2">cv. PW_Plant_1</strain>
    </source>
</reference>
<evidence type="ECO:0000313" key="1">
    <source>
        <dbReference type="EMBL" id="KAJ7560151.1"/>
    </source>
</evidence>
<gene>
    <name evidence="1" type="ORF">O6H91_04G116300</name>
</gene>
<comment type="caution">
    <text evidence="1">The sequence shown here is derived from an EMBL/GenBank/DDBJ whole genome shotgun (WGS) entry which is preliminary data.</text>
</comment>
<organism evidence="1 2">
    <name type="scientific">Diphasiastrum complanatum</name>
    <name type="common">Issler's clubmoss</name>
    <name type="synonym">Lycopodium complanatum</name>
    <dbReference type="NCBI Taxonomy" id="34168"/>
    <lineage>
        <taxon>Eukaryota</taxon>
        <taxon>Viridiplantae</taxon>
        <taxon>Streptophyta</taxon>
        <taxon>Embryophyta</taxon>
        <taxon>Tracheophyta</taxon>
        <taxon>Lycopodiopsida</taxon>
        <taxon>Lycopodiales</taxon>
        <taxon>Lycopodiaceae</taxon>
        <taxon>Lycopodioideae</taxon>
        <taxon>Diphasiastrum</taxon>
    </lineage>
</organism>
<dbReference type="EMBL" id="CM055095">
    <property type="protein sequence ID" value="KAJ7560151.1"/>
    <property type="molecule type" value="Genomic_DNA"/>
</dbReference>
<sequence>MANDHGYKNSYLSDARVICESLAAKVGARRLGEKPPRAKDSVLNCFAFTRSPSYLLRSLVISPDSPGTSPGRRMRAPSVAGKCNWDQSTLLFSDVKPGSSFNSQQDTPCEQDEPTSPKVSCIGQVQVNMPKKLRTNLDNEGKIINQQNNGKFPFTRSAFLLLQRRKTPKTMQRLDLKGAEKTEATVSNPNCKFDLTRSTSAREISVCRSTVNRKSPSMGGILEQSLELLEAKYKQNNQKIPGSKAPEQRDELPSEAVQNSPKPSSEICIWKRRCFAEPLRLSLQRPPPVGSS</sequence>
<keyword evidence="2" id="KW-1185">Reference proteome</keyword>
<evidence type="ECO:0000313" key="2">
    <source>
        <dbReference type="Proteomes" id="UP001162992"/>
    </source>
</evidence>
<proteinExistence type="predicted"/>